<dbReference type="SUPFAM" id="SSF51905">
    <property type="entry name" value="FAD/NAD(P)-binding domain"/>
    <property type="match status" value="1"/>
</dbReference>
<reference evidence="3" key="1">
    <citation type="journal article" date="2015" name="Genome Announc.">
        <title>Draft genome sequence of Talaromyces cellulolyticus strain Y-94, a source of lignocellulosic biomass-degrading enzymes.</title>
        <authorList>
            <person name="Fujii T."/>
            <person name="Koike H."/>
            <person name="Sawayama S."/>
            <person name="Yano S."/>
            <person name="Inoue H."/>
        </authorList>
    </citation>
    <scope>NUCLEOTIDE SEQUENCE [LARGE SCALE GENOMIC DNA]</scope>
    <source>
        <strain evidence="3">Y-94</strain>
    </source>
</reference>
<evidence type="ECO:0000259" key="1">
    <source>
        <dbReference type="Pfam" id="PF01266"/>
    </source>
</evidence>
<evidence type="ECO:0000313" key="3">
    <source>
        <dbReference type="Proteomes" id="UP000053095"/>
    </source>
</evidence>
<protein>
    <recommendedName>
        <fullName evidence="1">FAD dependent oxidoreductase domain-containing protein</fullName>
    </recommendedName>
</protein>
<dbReference type="InterPro" id="IPR006076">
    <property type="entry name" value="FAD-dep_OxRdtase"/>
</dbReference>
<accession>A0A510NV19</accession>
<dbReference type="PANTHER" id="PTHR13847">
    <property type="entry name" value="SARCOSINE DEHYDROGENASE-RELATED"/>
    <property type="match status" value="1"/>
</dbReference>
<evidence type="ECO:0000313" key="2">
    <source>
        <dbReference type="EMBL" id="GAM36055.1"/>
    </source>
</evidence>
<dbReference type="GO" id="GO:0005737">
    <property type="term" value="C:cytoplasm"/>
    <property type="evidence" value="ECO:0007669"/>
    <property type="project" value="TreeGrafter"/>
</dbReference>
<dbReference type="PANTHER" id="PTHR13847:SF279">
    <property type="entry name" value="FAD DEPENDENT OXIDOREDUCTASE DOMAIN-CONTAINING PROTEIN-RELATED"/>
    <property type="match status" value="1"/>
</dbReference>
<dbReference type="AlphaFoldDB" id="A0A510NV19"/>
<feature type="domain" description="FAD dependent oxidoreductase" evidence="1">
    <location>
        <begin position="42"/>
        <end position="419"/>
    </location>
</feature>
<sequence length="459" mass="50346">MSPTTTPPCQPPIADPTTPFWRTELHDLDSFRSTAELPQECDVIVVGCGFAGVSTAYHILQDNDLPPSIVMLEARGACSGASARNGGHVKPDVYYNILNYTKKYGVEAAASFARFEAANVLAVKQLVEKEGIDCDFVLTRAVDAYLDAKHAKATEDAYRELVAIGVADLGDVQLSHGENAEKISGIKDTKCCFSFTAAHLWPYKLVMGLLSKLVDQGVNLQTHTPVTGISEMRDADGNWTVATDRGTIRSKKLILATNGYTAAISPQFHDKIVPVRGICSRIVAPDATKVSRLTNSYSIRYGQGIYDYMIPRLDGSIIIGGAKPRFWHDPKQWYGVTDDSKLIEPAKGYFDGLMQRHFNGWEESGAYTDMVWTGIMGWTTDFMPYVGEVPNKPGQLIIAGFSGHGMPLICLASKAMADMVKGSRFEDTKLPFIFKPTMERLLSVENDILGLKVPTSSRL</sequence>
<keyword evidence="3" id="KW-1185">Reference proteome</keyword>
<dbReference type="EMBL" id="DF933814">
    <property type="protein sequence ID" value="GAM36055.1"/>
    <property type="molecule type" value="Genomic_DNA"/>
</dbReference>
<dbReference type="Proteomes" id="UP000053095">
    <property type="component" value="Unassembled WGS sequence"/>
</dbReference>
<name>A0A510NV19_TALPI</name>
<gene>
    <name evidence="2" type="ORF">TCE0_018r04848</name>
</gene>
<dbReference type="Gene3D" id="3.50.50.60">
    <property type="entry name" value="FAD/NAD(P)-binding domain"/>
    <property type="match status" value="1"/>
</dbReference>
<dbReference type="InterPro" id="IPR036188">
    <property type="entry name" value="FAD/NAD-bd_sf"/>
</dbReference>
<dbReference type="Pfam" id="PF01266">
    <property type="entry name" value="DAO"/>
    <property type="match status" value="1"/>
</dbReference>
<dbReference type="Gene3D" id="3.30.9.10">
    <property type="entry name" value="D-Amino Acid Oxidase, subunit A, domain 2"/>
    <property type="match status" value="1"/>
</dbReference>
<organism evidence="2 3">
    <name type="scientific">Talaromyces pinophilus</name>
    <name type="common">Penicillium pinophilum</name>
    <dbReference type="NCBI Taxonomy" id="128442"/>
    <lineage>
        <taxon>Eukaryota</taxon>
        <taxon>Fungi</taxon>
        <taxon>Dikarya</taxon>
        <taxon>Ascomycota</taxon>
        <taxon>Pezizomycotina</taxon>
        <taxon>Eurotiomycetes</taxon>
        <taxon>Eurotiomycetidae</taxon>
        <taxon>Eurotiales</taxon>
        <taxon>Trichocomaceae</taxon>
        <taxon>Talaromyces</taxon>
        <taxon>Talaromyces sect. Talaromyces</taxon>
    </lineage>
</organism>
<proteinExistence type="predicted"/>